<evidence type="ECO:0000313" key="2">
    <source>
        <dbReference type="EnsemblPlants" id="MELO3C031743.2.1"/>
    </source>
</evidence>
<reference evidence="2" key="1">
    <citation type="submission" date="2023-03" db="UniProtKB">
        <authorList>
            <consortium name="EnsemblPlants"/>
        </authorList>
    </citation>
    <scope>IDENTIFICATION</scope>
</reference>
<name>A0A1S3C480_CUCME</name>
<evidence type="ECO:0000256" key="1">
    <source>
        <dbReference type="SAM" id="MobiDB-lite"/>
    </source>
</evidence>
<dbReference type="InterPro" id="IPR004252">
    <property type="entry name" value="Probable_transposase_24"/>
</dbReference>
<proteinExistence type="predicted"/>
<feature type="compositionally biased region" description="Basic and acidic residues" evidence="1">
    <location>
        <begin position="1"/>
        <end position="13"/>
    </location>
</feature>
<protein>
    <submittedName>
        <fullName evidence="2">Uncharacterized protein</fullName>
    </submittedName>
</protein>
<sequence>MKKDSSPLMKKDNSMNPNLKLLLPPPDEVSFAFITRSGTFTDGDLLVNKDDVQIVSQTDDESKICGRNQKNRSKLNVYHTCGSQSIQQRVEKEVQDIDKPSRIRIWVITHLSNKGLPVNEVVKSYASQVIDGTLDMNDDDIFVQIFGPEKHRHVRGYGVGVIHSELFGSSSKVHDLERRLNESKKISSRI</sequence>
<gene>
    <name evidence="2" type="primary">103496828</name>
</gene>
<organism evidence="2">
    <name type="scientific">Cucumis melo</name>
    <name type="common">Muskmelon</name>
    <dbReference type="NCBI Taxonomy" id="3656"/>
    <lineage>
        <taxon>Eukaryota</taxon>
        <taxon>Viridiplantae</taxon>
        <taxon>Streptophyta</taxon>
        <taxon>Embryophyta</taxon>
        <taxon>Tracheophyta</taxon>
        <taxon>Spermatophyta</taxon>
        <taxon>Magnoliopsida</taxon>
        <taxon>eudicotyledons</taxon>
        <taxon>Gunneridae</taxon>
        <taxon>Pentapetalae</taxon>
        <taxon>rosids</taxon>
        <taxon>fabids</taxon>
        <taxon>Cucurbitales</taxon>
        <taxon>Cucurbitaceae</taxon>
        <taxon>Benincaseae</taxon>
        <taxon>Cucumis</taxon>
    </lineage>
</organism>
<feature type="region of interest" description="Disordered" evidence="1">
    <location>
        <begin position="1"/>
        <end position="21"/>
    </location>
</feature>
<dbReference type="AlphaFoldDB" id="A0A1S3C480"/>
<accession>A0A1S3C480</accession>
<dbReference type="Gramene" id="MELO3C031743.2.1">
    <property type="protein sequence ID" value="MELO3C031743.2.1"/>
    <property type="gene ID" value="MELO3C031743.2"/>
</dbReference>
<dbReference type="EnsemblPlants" id="MELO3C031743.2.1">
    <property type="protein sequence ID" value="MELO3C031743.2.1"/>
    <property type="gene ID" value="MELO3C031743.2"/>
</dbReference>
<dbReference type="Pfam" id="PF03004">
    <property type="entry name" value="Transposase_24"/>
    <property type="match status" value="1"/>
</dbReference>